<evidence type="ECO:0000313" key="1">
    <source>
        <dbReference type="EMBL" id="EKO53882.1"/>
    </source>
</evidence>
<proteinExistence type="predicted"/>
<reference evidence="1" key="1">
    <citation type="submission" date="2012-10" db="EMBL/GenBank/DDBJ databases">
        <authorList>
            <person name="Harkins D.M."/>
            <person name="Durkin A.S."/>
            <person name="Brinkac L.M."/>
            <person name="Selengut J.D."/>
            <person name="Sanka R."/>
            <person name="DePew J."/>
            <person name="Purushe J."/>
            <person name="Picardeau M."/>
            <person name="Werts C."/>
            <person name="Goarant C."/>
            <person name="Vinetz J.M."/>
            <person name="Sutton G.G."/>
            <person name="Nelson W.C."/>
            <person name="Fouts D.E."/>
        </authorList>
    </citation>
    <scope>NUCLEOTIDE SEQUENCE [LARGE SCALE GENOMIC DNA]</scope>
    <source>
        <strain evidence="1">200802841</strain>
    </source>
</reference>
<comment type="caution">
    <text evidence="1">The sequence shown here is derived from an EMBL/GenBank/DDBJ whole genome shotgun (WGS) entry which is preliminary data.</text>
</comment>
<accession>A0A828Y753</accession>
<keyword evidence="2" id="KW-1185">Reference proteome</keyword>
<evidence type="ECO:0000313" key="2">
    <source>
        <dbReference type="Proteomes" id="UP000006339"/>
    </source>
</evidence>
<sequence>MKSELYRSIPRCGNYHRPRFYEQFLKLWELILLENSFSFYYAEFM</sequence>
<gene>
    <name evidence="1" type="ORF">LEP1GSC131_4451</name>
</gene>
<dbReference type="Proteomes" id="UP000006339">
    <property type="component" value="Unassembled WGS sequence"/>
</dbReference>
<dbReference type="AlphaFoldDB" id="A0A828Y753"/>
<protein>
    <submittedName>
        <fullName evidence="1">Uncharacterized protein</fullName>
    </submittedName>
</protein>
<organism evidence="1 2">
    <name type="scientific">Leptospira kirschneri str. 200802841</name>
    <dbReference type="NCBI Taxonomy" id="1193047"/>
    <lineage>
        <taxon>Bacteria</taxon>
        <taxon>Pseudomonadati</taxon>
        <taxon>Spirochaetota</taxon>
        <taxon>Spirochaetia</taxon>
        <taxon>Leptospirales</taxon>
        <taxon>Leptospiraceae</taxon>
        <taxon>Leptospira</taxon>
    </lineage>
</organism>
<dbReference type="EMBL" id="AKWH02000003">
    <property type="protein sequence ID" value="EKO53882.1"/>
    <property type="molecule type" value="Genomic_DNA"/>
</dbReference>
<name>A0A828Y753_9LEPT</name>